<dbReference type="GO" id="GO:0003723">
    <property type="term" value="F:RNA binding"/>
    <property type="evidence" value="ECO:0007669"/>
    <property type="project" value="InterPro"/>
</dbReference>
<dbReference type="KEGG" id="mpsc:MPSYJ_10070"/>
<dbReference type="InterPro" id="IPR005561">
    <property type="entry name" value="ANTAR"/>
</dbReference>
<evidence type="ECO:0000313" key="3">
    <source>
        <dbReference type="Proteomes" id="UP000466514"/>
    </source>
</evidence>
<dbReference type="InterPro" id="IPR035965">
    <property type="entry name" value="PAS-like_dom_sf"/>
</dbReference>
<protein>
    <recommendedName>
        <fullName evidence="1">ANTAR domain-containing protein</fullName>
    </recommendedName>
</protein>
<dbReference type="PROSITE" id="PS50921">
    <property type="entry name" value="ANTAR"/>
    <property type="match status" value="1"/>
</dbReference>
<dbReference type="Gene3D" id="3.30.450.20">
    <property type="entry name" value="PAS domain"/>
    <property type="match status" value="1"/>
</dbReference>
<reference evidence="2 3" key="1">
    <citation type="journal article" date="2019" name="Emerg. Microbes Infect.">
        <title>Comprehensive subspecies identification of 175 nontuberculous mycobacteria species based on 7547 genomic profiles.</title>
        <authorList>
            <person name="Matsumoto Y."/>
            <person name="Kinjo T."/>
            <person name="Motooka D."/>
            <person name="Nabeya D."/>
            <person name="Jung N."/>
            <person name="Uechi K."/>
            <person name="Horii T."/>
            <person name="Iida T."/>
            <person name="Fujita J."/>
            <person name="Nakamura S."/>
        </authorList>
    </citation>
    <scope>NUCLEOTIDE SEQUENCE [LARGE SCALE GENOMIC DNA]</scope>
    <source>
        <strain evidence="2 3">JCM 13323</strain>
    </source>
</reference>
<dbReference type="Pfam" id="PF08447">
    <property type="entry name" value="PAS_3"/>
    <property type="match status" value="1"/>
</dbReference>
<dbReference type="InterPro" id="IPR013655">
    <property type="entry name" value="PAS_fold_3"/>
</dbReference>
<dbReference type="SMART" id="SM01012">
    <property type="entry name" value="ANTAR"/>
    <property type="match status" value="1"/>
</dbReference>
<keyword evidence="3" id="KW-1185">Reference proteome</keyword>
<dbReference type="Gene3D" id="1.10.10.10">
    <property type="entry name" value="Winged helix-like DNA-binding domain superfamily/Winged helix DNA-binding domain"/>
    <property type="match status" value="1"/>
</dbReference>
<organism evidence="2 3">
    <name type="scientific">Mycolicibacterium psychrotolerans</name>
    <dbReference type="NCBI Taxonomy" id="216929"/>
    <lineage>
        <taxon>Bacteria</taxon>
        <taxon>Bacillati</taxon>
        <taxon>Actinomycetota</taxon>
        <taxon>Actinomycetes</taxon>
        <taxon>Mycobacteriales</taxon>
        <taxon>Mycobacteriaceae</taxon>
        <taxon>Mycolicibacterium</taxon>
    </lineage>
</organism>
<dbReference type="EMBL" id="AP022574">
    <property type="protein sequence ID" value="BBX67546.1"/>
    <property type="molecule type" value="Genomic_DNA"/>
</dbReference>
<dbReference type="InterPro" id="IPR036388">
    <property type="entry name" value="WH-like_DNA-bd_sf"/>
</dbReference>
<gene>
    <name evidence="2" type="ORF">MPSYJ_10070</name>
</gene>
<feature type="domain" description="ANTAR" evidence="1">
    <location>
        <begin position="197"/>
        <end position="258"/>
    </location>
</feature>
<sequence length="286" mass="31401">MGEVLDLRPQPGRIGRNARLERHRDVDQRAHGFTLPAQCVTCCPIAPIRLIGCAIEGIVKHADQPMTVSPANGAGDAPDLLDKALLGGAAQRVGRFEYRYDTDTWTWSDSVAQMHGYEPAAVTPTTELILSHKHPDDLAKVEALRRASPGPFSGRHRIITTAGETRTLVVVGETLTEGGAVTVTRGFYVDVTKAVSSDVEREVTDKLGGIVVERAVIEQAKGALMVAYEIDADAAFAVLKWRSQEMNVKVREFAHRLVEDLPHLLSIPESRRRPLDRFLMTLETPP</sequence>
<accession>A0A7I7M6F6</accession>
<dbReference type="Pfam" id="PF03861">
    <property type="entry name" value="ANTAR"/>
    <property type="match status" value="1"/>
</dbReference>
<proteinExistence type="predicted"/>
<dbReference type="Proteomes" id="UP000466514">
    <property type="component" value="Chromosome"/>
</dbReference>
<dbReference type="AlphaFoldDB" id="A0A7I7M6F6"/>
<evidence type="ECO:0000259" key="1">
    <source>
        <dbReference type="PROSITE" id="PS50921"/>
    </source>
</evidence>
<dbReference type="SUPFAM" id="SSF55785">
    <property type="entry name" value="PYP-like sensor domain (PAS domain)"/>
    <property type="match status" value="1"/>
</dbReference>
<evidence type="ECO:0000313" key="2">
    <source>
        <dbReference type="EMBL" id="BBX67546.1"/>
    </source>
</evidence>
<name>A0A7I7M6F6_9MYCO</name>